<dbReference type="InterPro" id="IPR045537">
    <property type="entry name" value="Lar7_xRRM"/>
</dbReference>
<dbReference type="InterPro" id="IPR014886">
    <property type="entry name" value="La_xRRM"/>
</dbReference>
<evidence type="ECO:0000256" key="2">
    <source>
        <dbReference type="PROSITE-ProRule" id="PRU00176"/>
    </source>
</evidence>
<feature type="domain" description="RRM" evidence="3">
    <location>
        <begin position="54"/>
        <end position="136"/>
    </location>
</feature>
<dbReference type="AlphaFoldDB" id="A0A367JZ75"/>
<feature type="domain" description="XRRM" evidence="4">
    <location>
        <begin position="170"/>
        <end position="284"/>
    </location>
</feature>
<proteinExistence type="predicted"/>
<dbReference type="GO" id="GO:1990904">
    <property type="term" value="C:ribonucleoprotein complex"/>
    <property type="evidence" value="ECO:0007669"/>
    <property type="project" value="UniProtKB-UniRule"/>
</dbReference>
<name>A0A367JZ75_RHIST</name>
<feature type="non-terminal residue" evidence="5">
    <location>
        <position position="1"/>
    </location>
</feature>
<evidence type="ECO:0000313" key="6">
    <source>
        <dbReference type="Proteomes" id="UP000253551"/>
    </source>
</evidence>
<dbReference type="EMBL" id="PJQM01002489">
    <property type="protein sequence ID" value="RCH94961.1"/>
    <property type="molecule type" value="Genomic_DNA"/>
</dbReference>
<reference evidence="5 6" key="1">
    <citation type="journal article" date="2018" name="G3 (Bethesda)">
        <title>Phylogenetic and Phylogenomic Definition of Rhizopus Species.</title>
        <authorList>
            <person name="Gryganskyi A.P."/>
            <person name="Golan J."/>
            <person name="Dolatabadi S."/>
            <person name="Mondo S."/>
            <person name="Robb S."/>
            <person name="Idnurm A."/>
            <person name="Muszewska A."/>
            <person name="Steczkiewicz K."/>
            <person name="Masonjones S."/>
            <person name="Liao H.L."/>
            <person name="Gajdeczka M.T."/>
            <person name="Anike F."/>
            <person name="Vuek A."/>
            <person name="Anishchenko I.M."/>
            <person name="Voigt K."/>
            <person name="de Hoog G.S."/>
            <person name="Smith M.E."/>
            <person name="Heitman J."/>
            <person name="Vilgalys R."/>
            <person name="Stajich J.E."/>
        </authorList>
    </citation>
    <scope>NUCLEOTIDE SEQUENCE [LARGE SCALE GENOMIC DNA]</scope>
    <source>
        <strain evidence="5 6">LSU 92-RS-03</strain>
    </source>
</reference>
<accession>A0A367JZ75</accession>
<dbReference type="Pfam" id="PF19977">
    <property type="entry name" value="xRRM"/>
    <property type="match status" value="1"/>
</dbReference>
<dbReference type="InterPro" id="IPR035979">
    <property type="entry name" value="RBD_domain_sf"/>
</dbReference>
<dbReference type="InterPro" id="IPR012677">
    <property type="entry name" value="Nucleotide-bd_a/b_plait_sf"/>
</dbReference>
<comment type="caution">
    <text evidence="5">The sequence shown here is derived from an EMBL/GenBank/DDBJ whole genome shotgun (WGS) entry which is preliminary data.</text>
</comment>
<dbReference type="GO" id="GO:1904868">
    <property type="term" value="P:telomerase catalytic core complex assembly"/>
    <property type="evidence" value="ECO:0007669"/>
    <property type="project" value="InterPro"/>
</dbReference>
<dbReference type="Gene3D" id="3.30.70.330">
    <property type="match status" value="2"/>
</dbReference>
<dbReference type="PROSITE" id="PS51939">
    <property type="entry name" value="XRRM"/>
    <property type="match status" value="1"/>
</dbReference>
<evidence type="ECO:0000259" key="4">
    <source>
        <dbReference type="PROSITE" id="PS51939"/>
    </source>
</evidence>
<dbReference type="SMART" id="SM00360">
    <property type="entry name" value="RRM"/>
    <property type="match status" value="1"/>
</dbReference>
<dbReference type="OrthoDB" id="439993at2759"/>
<dbReference type="SUPFAM" id="SSF54928">
    <property type="entry name" value="RNA-binding domain, RBD"/>
    <property type="match status" value="1"/>
</dbReference>
<evidence type="ECO:0000259" key="3">
    <source>
        <dbReference type="PROSITE" id="PS50102"/>
    </source>
</evidence>
<dbReference type="Proteomes" id="UP000253551">
    <property type="component" value="Unassembled WGS sequence"/>
</dbReference>
<evidence type="ECO:0000256" key="1">
    <source>
        <dbReference type="ARBA" id="ARBA00022884"/>
    </source>
</evidence>
<evidence type="ECO:0000313" key="5">
    <source>
        <dbReference type="EMBL" id="RCH94961.1"/>
    </source>
</evidence>
<dbReference type="Pfam" id="PF00076">
    <property type="entry name" value="RRM_1"/>
    <property type="match status" value="1"/>
</dbReference>
<dbReference type="InterPro" id="IPR000504">
    <property type="entry name" value="RRM_dom"/>
</dbReference>
<dbReference type="GO" id="GO:0070034">
    <property type="term" value="F:telomerase RNA binding"/>
    <property type="evidence" value="ECO:0007669"/>
    <property type="project" value="InterPro"/>
</dbReference>
<organism evidence="5 6">
    <name type="scientific">Rhizopus stolonifer</name>
    <name type="common">Rhizopus nigricans</name>
    <dbReference type="NCBI Taxonomy" id="4846"/>
    <lineage>
        <taxon>Eukaryota</taxon>
        <taxon>Fungi</taxon>
        <taxon>Fungi incertae sedis</taxon>
        <taxon>Mucoromycota</taxon>
        <taxon>Mucoromycotina</taxon>
        <taxon>Mucoromycetes</taxon>
        <taxon>Mucorales</taxon>
        <taxon>Mucorineae</taxon>
        <taxon>Rhizopodaceae</taxon>
        <taxon>Rhizopus</taxon>
    </lineage>
</organism>
<protein>
    <submittedName>
        <fullName evidence="5">Uncharacterized protein</fullName>
    </submittedName>
</protein>
<keyword evidence="6" id="KW-1185">Reference proteome</keyword>
<dbReference type="PROSITE" id="PS50102">
    <property type="entry name" value="RRM"/>
    <property type="match status" value="1"/>
</dbReference>
<dbReference type="STRING" id="4846.A0A367JZ75"/>
<keyword evidence="1 2" id="KW-0694">RNA-binding</keyword>
<sequence>KLQKFKAIEATPEEIQEYAKIRSLTKLKLDPEGTSIARIKRYIPSNKKNEVDENSIYAEGLTSTYKDEDNIYKLFEQHIGPVSFVRIPEDRNNQKKFFGFCFVEFFDQKNVVKAVELMDNNEELTKMKLRIMSKSKWNEYEQEYLALYEERKEHIKWLWRENTRKENENITNKGIIAFVQNLHPKCPKTTATELLQTSGVHITYMTNKKKGLDSVHVRLENPEEAQKLEAYFKEHPTIQETEKDKIGKASENHGIDTLKVRILQGKEEELYWENDISASQKKTT</sequence>
<gene>
    <name evidence="5" type="ORF">CU098_010813</name>
</gene>